<name>A0A409Y8Z6_9AGAR</name>
<keyword evidence="7" id="KW-1185">Reference proteome</keyword>
<feature type="repeat" description="WD" evidence="3">
    <location>
        <begin position="969"/>
        <end position="1010"/>
    </location>
</feature>
<feature type="repeat" description="WD" evidence="3">
    <location>
        <begin position="1360"/>
        <end position="1401"/>
    </location>
</feature>
<dbReference type="Gene3D" id="3.40.50.300">
    <property type="entry name" value="P-loop containing nucleotide triphosphate hydrolases"/>
    <property type="match status" value="1"/>
</dbReference>
<feature type="repeat" description="WD" evidence="3">
    <location>
        <begin position="1446"/>
        <end position="1487"/>
    </location>
</feature>
<evidence type="ECO:0000256" key="2">
    <source>
        <dbReference type="ARBA" id="ARBA00022737"/>
    </source>
</evidence>
<evidence type="ECO:0000256" key="3">
    <source>
        <dbReference type="PROSITE-ProRule" id="PRU00221"/>
    </source>
</evidence>
<feature type="repeat" description="WD" evidence="3">
    <location>
        <begin position="1403"/>
        <end position="1444"/>
    </location>
</feature>
<organism evidence="6 7">
    <name type="scientific">Panaeolus cyanescens</name>
    <dbReference type="NCBI Taxonomy" id="181874"/>
    <lineage>
        <taxon>Eukaryota</taxon>
        <taxon>Fungi</taxon>
        <taxon>Dikarya</taxon>
        <taxon>Basidiomycota</taxon>
        <taxon>Agaricomycotina</taxon>
        <taxon>Agaricomycetes</taxon>
        <taxon>Agaricomycetidae</taxon>
        <taxon>Agaricales</taxon>
        <taxon>Agaricineae</taxon>
        <taxon>Galeropsidaceae</taxon>
        <taxon>Panaeolus</taxon>
    </lineage>
</organism>
<feature type="repeat" description="WD" evidence="3">
    <location>
        <begin position="1056"/>
        <end position="1097"/>
    </location>
</feature>
<feature type="domain" description="Nephrocystin 3-like N-terminal" evidence="5">
    <location>
        <begin position="367"/>
        <end position="538"/>
    </location>
</feature>
<accession>A0A409Y8Z6</accession>
<dbReference type="Pfam" id="PF24883">
    <property type="entry name" value="NPHP3_N"/>
    <property type="match status" value="1"/>
</dbReference>
<dbReference type="InterPro" id="IPR027417">
    <property type="entry name" value="P-loop_NTPase"/>
</dbReference>
<protein>
    <recommendedName>
        <fullName evidence="5">Nephrocystin 3-like N-terminal domain-containing protein</fullName>
    </recommendedName>
</protein>
<dbReference type="CDD" id="cd00200">
    <property type="entry name" value="WD40"/>
    <property type="match status" value="2"/>
</dbReference>
<dbReference type="InterPro" id="IPR036322">
    <property type="entry name" value="WD40_repeat_dom_sf"/>
</dbReference>
<dbReference type="InterPro" id="IPR056884">
    <property type="entry name" value="NPHP3-like_N"/>
</dbReference>
<feature type="repeat" description="WD" evidence="3">
    <location>
        <begin position="1489"/>
        <end position="1530"/>
    </location>
</feature>
<reference evidence="6 7" key="1">
    <citation type="journal article" date="2018" name="Evol. Lett.">
        <title>Horizontal gene cluster transfer increased hallucinogenic mushroom diversity.</title>
        <authorList>
            <person name="Reynolds H.T."/>
            <person name="Vijayakumar V."/>
            <person name="Gluck-Thaler E."/>
            <person name="Korotkin H.B."/>
            <person name="Matheny P.B."/>
            <person name="Slot J.C."/>
        </authorList>
    </citation>
    <scope>NUCLEOTIDE SEQUENCE [LARGE SCALE GENOMIC DNA]</scope>
    <source>
        <strain evidence="6 7">2629</strain>
    </source>
</reference>
<evidence type="ECO:0000313" key="6">
    <source>
        <dbReference type="EMBL" id="PPQ99530.1"/>
    </source>
</evidence>
<feature type="repeat" description="WD" evidence="3">
    <location>
        <begin position="926"/>
        <end position="967"/>
    </location>
</feature>
<feature type="repeat" description="WD" evidence="3">
    <location>
        <begin position="1142"/>
        <end position="1183"/>
    </location>
</feature>
<dbReference type="SUPFAM" id="SSF50978">
    <property type="entry name" value="WD40 repeat-like"/>
    <property type="match status" value="2"/>
</dbReference>
<dbReference type="InParanoid" id="A0A409Y8Z6"/>
<feature type="compositionally biased region" description="Basic and acidic residues" evidence="4">
    <location>
        <begin position="1"/>
        <end position="22"/>
    </location>
</feature>
<feature type="repeat" description="WD" evidence="3">
    <location>
        <begin position="1230"/>
        <end position="1271"/>
    </location>
</feature>
<dbReference type="SUPFAM" id="SSF52540">
    <property type="entry name" value="P-loop containing nucleoside triphosphate hydrolases"/>
    <property type="match status" value="1"/>
</dbReference>
<proteinExistence type="predicted"/>
<sequence length="1605" mass="178129">MITDWRVTHPHDNHDIPDTVEKKYRRHHSTDSRPQTLLTSPTLYAKSLPPSPGRPTIFISGIDVTFRQYIKGAVYIKLLLNGQDFTSLPYKYDLQASLPISSLSSDCRLTIQIRKRRRWPKRSLLHESHIDHCDIQLDTKTFDAAQQYVVIHTEDPHIAISIVSSENTFEMMLQSGVDRASGIISVLDHLGRSKKFLETVLQLGRAVSELDPVAKAIIGCVNVVYKLLREQDDYDKMVVQLAESMARTLGYIEDVEQFARISQLKKCIDDVWPLIEETTNFIIQLVNMSKAGQMFKSRTVQEKTDKLVRRYEIFQEQFDRGTAVQSMTTIEEILQAISSKKDDPVLQELRPRHFTSGLLAEECMDGTREDVLTNIREWVDDLESTNILWIRGFPGVGKSTIAATLIDRLRKTNRLGSYFIFERAKTTTATPNALWRNIAYDLARHYPAARNVIIERLDDEEVDVDTSNVKTIFRNLIEAPLLASIDIPKGRSPVIVVDALDECSSKGTLHSPDREGLFWTLKRWSQLPSRFKLVVTSRGEDDIVRALSPISEPIDLSSGHHVKIQASADIKKYLKAQFKTVAGEYPDSLPSDWPGEDIIDEFVNRAAGLFIWAKTLVQVIRDGEPNSRMRELLHDGIGLGDVSLLYARVLDRSFRIPGPLVINSFQQIVGAMVYAKHPLSRYELMELFNIESSMMDFIRKGLRSVIDDVDVMRFNHQSFVEFLQQSDKCPGVFSIAEEPQHRSLAGACVRIMQRCLHFNMCNLPTSHRRNSQFEDLEQRILEHVTTPVLYACKFWADHLGASIYDQELFDQVQQLLYDKLLFWFEVLSVTNEIYSAADAINTVIDWCATGPSSQTRQLTAFLKDTLKFLAAFGGVISQSAPHIYLSALPFAPARSKVAKHFLPYYPGTLKLQSGQYNRWPRILAVIDEHERSVNAVAFSRDGKFVASGSGDRTVCVWDAETGDLISTPLEGHTSSVNSVAFSGDGRKVASGSDDWSVGVWDAESGEIIVGPLLGHSNVVSSVAFSQCSNFIISGSHDNTIRLWDISDPDNVSCQIFSGHTGGVTAVAFSVDDLFIASGSFDRTVRIWDRNSGDCIYGPFEGHSSWINCVAFSPDGGRVASASEDETIQLWDIMQGDVASAPWEGHTDSVTSIAFSSDGKRVVSGSHDETLRIWDVDSGELVGGAFTGHTNGVMSVAFSSDGRRLVSGSRDETIRIWDARAREDEDVFTPIPAHTDGVTSIAFSSDGKYIISGSDDDTIRTWDASNGVAVRTYKGHTSWINAVAVSPDGGLIASGSDDQSIRIWSIDDQDISGAQVTLYGHHNGITSVVFFPDSRRILSGSYDNTIRVWEVDTGNTVLGPLQPHTSWVTTVAVSPDGSLIASGSYDHTFIVISAETGQPFQGPFVGHAGAVNSIAFSHDGRHIASASNDRSIRVWDVNSGDLLSAPIFGHTDIILCLAFSPDNRHICSGSADKTIRIWDVKTGDVALGPLEGHVGAIFSVAYSPDGRKLASASEDEIIRVWDLSSQSIASELIDAGPIDFTDDSGLQGGWIAGPNSSLLFWVPPWHRYGLWWPRNTAVISENPTRLDLSCFENGLSWENCRVPASR</sequence>
<feature type="repeat" description="WD" evidence="3">
    <location>
        <begin position="1185"/>
        <end position="1226"/>
    </location>
</feature>
<dbReference type="PANTHER" id="PTHR19848">
    <property type="entry name" value="WD40 REPEAT PROTEIN"/>
    <property type="match status" value="1"/>
</dbReference>
<evidence type="ECO:0000259" key="5">
    <source>
        <dbReference type="Pfam" id="PF24883"/>
    </source>
</evidence>
<feature type="repeat" description="WD" evidence="3">
    <location>
        <begin position="1012"/>
        <end position="1053"/>
    </location>
</feature>
<feature type="repeat" description="WD" evidence="3">
    <location>
        <begin position="1099"/>
        <end position="1140"/>
    </location>
</feature>
<dbReference type="PANTHER" id="PTHR19848:SF8">
    <property type="entry name" value="F-BOX AND WD REPEAT DOMAIN CONTAINING 7"/>
    <property type="match status" value="1"/>
</dbReference>
<dbReference type="Proteomes" id="UP000284842">
    <property type="component" value="Unassembled WGS sequence"/>
</dbReference>
<dbReference type="InterPro" id="IPR001680">
    <property type="entry name" value="WD40_rpt"/>
</dbReference>
<dbReference type="Pfam" id="PF00400">
    <property type="entry name" value="WD40"/>
    <property type="match status" value="14"/>
</dbReference>
<keyword evidence="2" id="KW-0677">Repeat</keyword>
<evidence type="ECO:0000256" key="4">
    <source>
        <dbReference type="SAM" id="MobiDB-lite"/>
    </source>
</evidence>
<evidence type="ECO:0000313" key="7">
    <source>
        <dbReference type="Proteomes" id="UP000284842"/>
    </source>
</evidence>
<dbReference type="InterPro" id="IPR015943">
    <property type="entry name" value="WD40/YVTN_repeat-like_dom_sf"/>
</dbReference>
<comment type="caution">
    <text evidence="6">The sequence shown here is derived from an EMBL/GenBank/DDBJ whole genome shotgun (WGS) entry which is preliminary data.</text>
</comment>
<dbReference type="PROSITE" id="PS00678">
    <property type="entry name" value="WD_REPEATS_1"/>
    <property type="match status" value="10"/>
</dbReference>
<dbReference type="InterPro" id="IPR020472">
    <property type="entry name" value="WD40_PAC1"/>
</dbReference>
<dbReference type="PRINTS" id="PR00320">
    <property type="entry name" value="GPROTEINBRPT"/>
</dbReference>
<dbReference type="InterPro" id="IPR019775">
    <property type="entry name" value="WD40_repeat_CS"/>
</dbReference>
<dbReference type="SMART" id="SM00320">
    <property type="entry name" value="WD40"/>
    <property type="match status" value="14"/>
</dbReference>
<feature type="region of interest" description="Disordered" evidence="4">
    <location>
        <begin position="1"/>
        <end position="36"/>
    </location>
</feature>
<keyword evidence="1 3" id="KW-0853">WD repeat</keyword>
<dbReference type="OrthoDB" id="538223at2759"/>
<dbReference type="EMBL" id="NHTK01001355">
    <property type="protein sequence ID" value="PPQ99530.1"/>
    <property type="molecule type" value="Genomic_DNA"/>
</dbReference>
<feature type="repeat" description="WD" evidence="3">
    <location>
        <begin position="1317"/>
        <end position="1358"/>
    </location>
</feature>
<dbReference type="PROSITE" id="PS50294">
    <property type="entry name" value="WD_REPEATS_REGION"/>
    <property type="match status" value="13"/>
</dbReference>
<dbReference type="STRING" id="181874.A0A409Y8Z6"/>
<feature type="repeat" description="WD" evidence="3">
    <location>
        <begin position="1272"/>
        <end position="1313"/>
    </location>
</feature>
<dbReference type="Gene3D" id="2.130.10.10">
    <property type="entry name" value="YVTN repeat-like/Quinoprotein amine dehydrogenase"/>
    <property type="match status" value="6"/>
</dbReference>
<gene>
    <name evidence="6" type="ORF">CVT24_005320</name>
</gene>
<dbReference type="PROSITE" id="PS50082">
    <property type="entry name" value="WD_REPEATS_2"/>
    <property type="match status" value="14"/>
</dbReference>
<evidence type="ECO:0000256" key="1">
    <source>
        <dbReference type="ARBA" id="ARBA00022574"/>
    </source>
</evidence>